<evidence type="ECO:0000313" key="1">
    <source>
        <dbReference type="EMBL" id="GIY65768.1"/>
    </source>
</evidence>
<dbReference type="EMBL" id="BPLR01014026">
    <property type="protein sequence ID" value="GIY65768.1"/>
    <property type="molecule type" value="Genomic_DNA"/>
</dbReference>
<evidence type="ECO:0000313" key="2">
    <source>
        <dbReference type="Proteomes" id="UP001054945"/>
    </source>
</evidence>
<organism evidence="1 2">
    <name type="scientific">Caerostris extrusa</name>
    <name type="common">Bark spider</name>
    <name type="synonym">Caerostris bankana</name>
    <dbReference type="NCBI Taxonomy" id="172846"/>
    <lineage>
        <taxon>Eukaryota</taxon>
        <taxon>Metazoa</taxon>
        <taxon>Ecdysozoa</taxon>
        <taxon>Arthropoda</taxon>
        <taxon>Chelicerata</taxon>
        <taxon>Arachnida</taxon>
        <taxon>Araneae</taxon>
        <taxon>Araneomorphae</taxon>
        <taxon>Entelegynae</taxon>
        <taxon>Araneoidea</taxon>
        <taxon>Araneidae</taxon>
        <taxon>Caerostris</taxon>
    </lineage>
</organism>
<proteinExistence type="predicted"/>
<keyword evidence="2" id="KW-1185">Reference proteome</keyword>
<accession>A0AAV4V6U8</accession>
<sequence>MLAHSSEMFLSQHSSRYAIVFVKQRDATSEMLLVHLIMDDLFSTTSHGGITHDALFQCDTNAVSDTLTEYCWYKITKHKRVLTIGRFYRFRISDDPSESLSLFASENETKISFPA</sequence>
<gene>
    <name evidence="1" type="ORF">CEXT_299821</name>
</gene>
<protein>
    <submittedName>
        <fullName evidence="1">Uncharacterized protein</fullName>
    </submittedName>
</protein>
<dbReference type="AlphaFoldDB" id="A0AAV4V6U8"/>
<name>A0AAV4V6U8_CAEEX</name>
<comment type="caution">
    <text evidence="1">The sequence shown here is derived from an EMBL/GenBank/DDBJ whole genome shotgun (WGS) entry which is preliminary data.</text>
</comment>
<dbReference type="Proteomes" id="UP001054945">
    <property type="component" value="Unassembled WGS sequence"/>
</dbReference>
<reference evidence="1 2" key="1">
    <citation type="submission" date="2021-06" db="EMBL/GenBank/DDBJ databases">
        <title>Caerostris extrusa draft genome.</title>
        <authorList>
            <person name="Kono N."/>
            <person name="Arakawa K."/>
        </authorList>
    </citation>
    <scope>NUCLEOTIDE SEQUENCE [LARGE SCALE GENOMIC DNA]</scope>
</reference>